<keyword evidence="6 10" id="KW-0863">Zinc-finger</keyword>
<organism evidence="14 15">
    <name type="scientific">Triparma strigata</name>
    <dbReference type="NCBI Taxonomy" id="1606541"/>
    <lineage>
        <taxon>Eukaryota</taxon>
        <taxon>Sar</taxon>
        <taxon>Stramenopiles</taxon>
        <taxon>Ochrophyta</taxon>
        <taxon>Bolidophyceae</taxon>
        <taxon>Parmales</taxon>
        <taxon>Triparmaceae</taxon>
        <taxon>Triparma</taxon>
    </lineage>
</organism>
<sequence>MSSDSEGANADSLARWAGVKEKRVSQLETMKVDELKCLCRDSGLKVSGKKAELVGRCGNELENKYRVTLNRFVSSEEKRMAIEGLKRMLEFMDKIKSNQMAAAINGSEPNRQHYGVAPVYGGSGGQQSNGQALQVSALGRGNAHTAQTYKPGYQPPAAPYGSAASSGSTTSSSSSSSWQSPSPTTSLSDLKFSSYRGFTFRLNKYPLVTCTISAPSNTRPSSNTTNTTSDLYDVSKRLCRWDPFNVPYATTASAVVGQIFSHTVTIAGSTFRVQPSTQQPSRPPTSLAILKFEVPPAIRNQADVVSKKIVWLVRCLPCKAQQGKADTHLWPKNTSLFVNGAEVTNIRQRRQQSHDMSLWKGMSHPLNITGMVRATSGNTLTLLHNDPEKYVVVLTPVLEKSPAAVTESLGRSMEKVGVEKGKEEARRFIRESSVVLLDSDDEEEEEEEEARTYSLHDPVAKVLISNPVTGKRCTHAQCFDLGFYLSLNAYPSARRWRCPCCEKFTSHEDLHRSELFGEWLKEYNKDAKGNETREVSMVEFKAKGGEWELAKPNVATSKKRKSQTQGGVIEGEEEEKRMEKRLSMTPPPPPSNKPQQEIIEIDMD</sequence>
<accession>A0A9W7AS77</accession>
<evidence type="ECO:0000313" key="15">
    <source>
        <dbReference type="Proteomes" id="UP001165085"/>
    </source>
</evidence>
<dbReference type="SUPFAM" id="SSF68906">
    <property type="entry name" value="SAP domain"/>
    <property type="match status" value="1"/>
</dbReference>
<dbReference type="EMBL" id="BRXY01000192">
    <property type="protein sequence ID" value="GMH75691.1"/>
    <property type="molecule type" value="Genomic_DNA"/>
</dbReference>
<dbReference type="PROSITE" id="PS51044">
    <property type="entry name" value="ZF_SP_RING"/>
    <property type="match status" value="1"/>
</dbReference>
<comment type="pathway">
    <text evidence="2">Protein modification; protein sumoylation.</text>
</comment>
<gene>
    <name evidence="14" type="ORF">TrST_g3054</name>
</gene>
<keyword evidence="15" id="KW-1185">Reference proteome</keyword>
<dbReference type="Pfam" id="PF02891">
    <property type="entry name" value="zf-MIZ"/>
    <property type="match status" value="1"/>
</dbReference>
<evidence type="ECO:0000256" key="1">
    <source>
        <dbReference type="ARBA" id="ARBA00004123"/>
    </source>
</evidence>
<dbReference type="Pfam" id="PF02037">
    <property type="entry name" value="SAP"/>
    <property type="match status" value="1"/>
</dbReference>
<dbReference type="InterPro" id="IPR003034">
    <property type="entry name" value="SAP_dom"/>
</dbReference>
<feature type="domain" description="SP-RING-type" evidence="13">
    <location>
        <begin position="441"/>
        <end position="525"/>
    </location>
</feature>
<dbReference type="GO" id="GO:0000785">
    <property type="term" value="C:chromatin"/>
    <property type="evidence" value="ECO:0007669"/>
    <property type="project" value="TreeGrafter"/>
</dbReference>
<evidence type="ECO:0000256" key="10">
    <source>
        <dbReference type="PROSITE-ProRule" id="PRU00452"/>
    </source>
</evidence>
<evidence type="ECO:0000256" key="9">
    <source>
        <dbReference type="ARBA" id="ARBA00023242"/>
    </source>
</evidence>
<dbReference type="AlphaFoldDB" id="A0A9W7AS77"/>
<keyword evidence="4" id="KW-0808">Transferase</keyword>
<evidence type="ECO:0000256" key="6">
    <source>
        <dbReference type="ARBA" id="ARBA00022771"/>
    </source>
</evidence>
<evidence type="ECO:0000256" key="8">
    <source>
        <dbReference type="ARBA" id="ARBA00022833"/>
    </source>
</evidence>
<reference evidence="15" key="1">
    <citation type="journal article" date="2023" name="Commun. Biol.">
        <title>Genome analysis of Parmales, the sister group of diatoms, reveals the evolutionary specialization of diatoms from phago-mixotrophs to photoautotrophs.</title>
        <authorList>
            <person name="Ban H."/>
            <person name="Sato S."/>
            <person name="Yoshikawa S."/>
            <person name="Yamada K."/>
            <person name="Nakamura Y."/>
            <person name="Ichinomiya M."/>
            <person name="Sato N."/>
            <person name="Blanc-Mathieu R."/>
            <person name="Endo H."/>
            <person name="Kuwata A."/>
            <person name="Ogata H."/>
        </authorList>
    </citation>
    <scope>NUCLEOTIDE SEQUENCE [LARGE SCALE GENOMIC DNA]</scope>
    <source>
        <strain evidence="15">NIES 3701</strain>
    </source>
</reference>
<dbReference type="InterPro" id="IPR036361">
    <property type="entry name" value="SAP_dom_sf"/>
</dbReference>
<feature type="domain" description="SAP" evidence="12">
    <location>
        <begin position="27"/>
        <end position="61"/>
    </location>
</feature>
<dbReference type="InterPro" id="IPR013083">
    <property type="entry name" value="Znf_RING/FYVE/PHD"/>
</dbReference>
<proteinExistence type="inferred from homology"/>
<evidence type="ECO:0000256" key="7">
    <source>
        <dbReference type="ARBA" id="ARBA00022786"/>
    </source>
</evidence>
<feature type="region of interest" description="Disordered" evidence="11">
    <location>
        <begin position="551"/>
        <end position="604"/>
    </location>
</feature>
<dbReference type="PROSITE" id="PS50800">
    <property type="entry name" value="SAP"/>
    <property type="match status" value="1"/>
</dbReference>
<evidence type="ECO:0000259" key="12">
    <source>
        <dbReference type="PROSITE" id="PS50800"/>
    </source>
</evidence>
<feature type="region of interest" description="Disordered" evidence="11">
    <location>
        <begin position="146"/>
        <end position="186"/>
    </location>
</feature>
<comment type="caution">
    <text evidence="14">The sequence shown here is derived from an EMBL/GenBank/DDBJ whole genome shotgun (WGS) entry which is preliminary data.</text>
</comment>
<comment type="similarity">
    <text evidence="3">Belongs to the PIAS family.</text>
</comment>
<feature type="compositionally biased region" description="Low complexity" evidence="11">
    <location>
        <begin position="159"/>
        <end position="186"/>
    </location>
</feature>
<evidence type="ECO:0000256" key="4">
    <source>
        <dbReference type="ARBA" id="ARBA00022679"/>
    </source>
</evidence>
<evidence type="ECO:0000313" key="14">
    <source>
        <dbReference type="EMBL" id="GMH75691.1"/>
    </source>
</evidence>
<keyword evidence="8" id="KW-0862">Zinc</keyword>
<dbReference type="PANTHER" id="PTHR10782">
    <property type="entry name" value="ZINC FINGER MIZ DOMAIN-CONTAINING PROTEIN"/>
    <property type="match status" value="1"/>
</dbReference>
<dbReference type="GO" id="GO:0005634">
    <property type="term" value="C:nucleus"/>
    <property type="evidence" value="ECO:0007669"/>
    <property type="project" value="UniProtKB-SubCell"/>
</dbReference>
<evidence type="ECO:0000259" key="13">
    <source>
        <dbReference type="PROSITE" id="PS51044"/>
    </source>
</evidence>
<dbReference type="Gene3D" id="3.30.40.10">
    <property type="entry name" value="Zinc/RING finger domain, C3HC4 (zinc finger)"/>
    <property type="match status" value="1"/>
</dbReference>
<dbReference type="GO" id="GO:0061665">
    <property type="term" value="F:SUMO ligase activity"/>
    <property type="evidence" value="ECO:0007669"/>
    <property type="project" value="TreeGrafter"/>
</dbReference>
<evidence type="ECO:0000256" key="2">
    <source>
        <dbReference type="ARBA" id="ARBA00004718"/>
    </source>
</evidence>
<dbReference type="InterPro" id="IPR004181">
    <property type="entry name" value="Znf_MIZ"/>
</dbReference>
<dbReference type="GO" id="GO:0016925">
    <property type="term" value="P:protein sumoylation"/>
    <property type="evidence" value="ECO:0007669"/>
    <property type="project" value="TreeGrafter"/>
</dbReference>
<dbReference type="OrthoDB" id="199701at2759"/>
<dbReference type="PANTHER" id="PTHR10782:SF4">
    <property type="entry name" value="TONALLI, ISOFORM E"/>
    <property type="match status" value="1"/>
</dbReference>
<dbReference type="Proteomes" id="UP001165085">
    <property type="component" value="Unassembled WGS sequence"/>
</dbReference>
<name>A0A9W7AS77_9STRA</name>
<protein>
    <submittedName>
        <fullName evidence="14">Uncharacterized protein</fullName>
    </submittedName>
</protein>
<keyword evidence="5" id="KW-0479">Metal-binding</keyword>
<dbReference type="SMART" id="SM00513">
    <property type="entry name" value="SAP"/>
    <property type="match status" value="1"/>
</dbReference>
<evidence type="ECO:0000256" key="11">
    <source>
        <dbReference type="SAM" id="MobiDB-lite"/>
    </source>
</evidence>
<keyword evidence="9" id="KW-0539">Nucleus</keyword>
<comment type="subcellular location">
    <subcellularLocation>
        <location evidence="1">Nucleus</location>
    </subcellularLocation>
</comment>
<keyword evidence="7" id="KW-0833">Ubl conjugation pathway</keyword>
<dbReference type="GO" id="GO:0008270">
    <property type="term" value="F:zinc ion binding"/>
    <property type="evidence" value="ECO:0007669"/>
    <property type="project" value="UniProtKB-KW"/>
</dbReference>
<evidence type="ECO:0000256" key="5">
    <source>
        <dbReference type="ARBA" id="ARBA00022723"/>
    </source>
</evidence>
<dbReference type="Gene3D" id="1.10.720.30">
    <property type="entry name" value="SAP domain"/>
    <property type="match status" value="1"/>
</dbReference>
<dbReference type="CDD" id="cd16650">
    <property type="entry name" value="SP-RING_PIAS-like"/>
    <property type="match status" value="1"/>
</dbReference>
<evidence type="ECO:0000256" key="3">
    <source>
        <dbReference type="ARBA" id="ARBA00005383"/>
    </source>
</evidence>